<evidence type="ECO:0000313" key="1">
    <source>
        <dbReference type="EMBL" id="GEN31561.1"/>
    </source>
</evidence>
<comment type="caution">
    <text evidence="1">The sequence shown here is derived from an EMBL/GenBank/DDBJ whole genome shotgun (WGS) entry which is preliminary data.</text>
</comment>
<dbReference type="Gene3D" id="3.40.630.30">
    <property type="match status" value="1"/>
</dbReference>
<name>A0A511V0M1_9BACI</name>
<dbReference type="InterPro" id="IPR016181">
    <property type="entry name" value="Acyl_CoA_acyltransferase"/>
</dbReference>
<gene>
    <name evidence="1" type="ORF">CQU01_17990</name>
</gene>
<organism evidence="1 2">
    <name type="scientific">Cerasibacillus quisquiliarum</name>
    <dbReference type="NCBI Taxonomy" id="227865"/>
    <lineage>
        <taxon>Bacteria</taxon>
        <taxon>Bacillati</taxon>
        <taxon>Bacillota</taxon>
        <taxon>Bacilli</taxon>
        <taxon>Bacillales</taxon>
        <taxon>Bacillaceae</taxon>
        <taxon>Cerasibacillus</taxon>
    </lineage>
</organism>
<dbReference type="AlphaFoldDB" id="A0A511V0M1"/>
<dbReference type="EMBL" id="BJXW01000019">
    <property type="protein sequence ID" value="GEN31561.1"/>
    <property type="molecule type" value="Genomic_DNA"/>
</dbReference>
<proteinExistence type="predicted"/>
<evidence type="ECO:0000313" key="2">
    <source>
        <dbReference type="Proteomes" id="UP000321491"/>
    </source>
</evidence>
<reference evidence="1 2" key="1">
    <citation type="submission" date="2019-07" db="EMBL/GenBank/DDBJ databases">
        <title>Whole genome shotgun sequence of Cerasibacillus quisquiliarum NBRC 102429.</title>
        <authorList>
            <person name="Hosoyama A."/>
            <person name="Uohara A."/>
            <person name="Ohji S."/>
            <person name="Ichikawa N."/>
        </authorList>
    </citation>
    <scope>NUCLEOTIDE SEQUENCE [LARGE SCALE GENOMIC DNA]</scope>
    <source>
        <strain evidence="1 2">NBRC 102429</strain>
    </source>
</reference>
<dbReference type="SUPFAM" id="SSF55729">
    <property type="entry name" value="Acyl-CoA N-acyltransferases (Nat)"/>
    <property type="match status" value="1"/>
</dbReference>
<evidence type="ECO:0008006" key="3">
    <source>
        <dbReference type="Google" id="ProtNLM"/>
    </source>
</evidence>
<dbReference type="RefSeq" id="WP_146937865.1">
    <property type="nucleotide sequence ID" value="NZ_BJXW01000019.1"/>
</dbReference>
<dbReference type="Proteomes" id="UP000321491">
    <property type="component" value="Unassembled WGS sequence"/>
</dbReference>
<dbReference type="OrthoDB" id="2720396at2"/>
<sequence>MQENNIQIKHNPPLNVESTEAFLISIFGNEKDTVDDFIYRIKNNICTFTAYNEDNMIGLLTAWKNNFHPYCTYFALAINPVYGNEIAHKLLHCIEDNVIHPIQTTVWETSYFLKSFYEQAGFKEIRRTYMPRLNVAPINIQTYKNQLKPTQGFIYSLKDIEANHDLRSKLIHLVRDTYKKTHTANPVGTIDENQWGKLIFEDDTILEASYVILANDDIVGFALLHASDMPKTLEFGWRGTKNVVDRSALLTLCLNQIKYAKDNQYEFIDAEIDTTDPFQLELMKHLPFAPAPTLITFQKNGV</sequence>
<protein>
    <recommendedName>
        <fullName evidence="3">N-acetyltransferase domain-containing protein</fullName>
    </recommendedName>
</protein>
<accession>A0A511V0M1</accession>
<keyword evidence="2" id="KW-1185">Reference proteome</keyword>